<gene>
    <name evidence="2" type="ORF">C436_18136</name>
    <name evidence="3" type="ORF">KDQ40_22490</name>
</gene>
<dbReference type="OrthoDB" id="222130at2157"/>
<dbReference type="GeneID" id="64825788"/>
<dbReference type="Proteomes" id="UP000011659">
    <property type="component" value="Unassembled WGS sequence"/>
</dbReference>
<dbReference type="KEGG" id="hsin:KDQ40_22490"/>
<proteinExistence type="predicted"/>
<dbReference type="Proteomes" id="UP000682967">
    <property type="component" value="Plasmid pHsi139"/>
</dbReference>
<dbReference type="AlphaFoldDB" id="M0JM49"/>
<evidence type="ECO:0000313" key="3">
    <source>
        <dbReference type="EMBL" id="QUJ75019.1"/>
    </source>
</evidence>
<name>M0JM49_9EURY</name>
<dbReference type="EMBL" id="CP073372">
    <property type="protein sequence ID" value="QUJ75019.1"/>
    <property type="molecule type" value="Genomic_DNA"/>
</dbReference>
<sequence>MSQPHLSPEQQPSDQRQIPSIEAIGPVVDKVIDIARQELDAPRSVEIETWEDREFEVRVNHWYPAGSENRYGYDAVIHYHSDRETIRGVLFEEDTKTDEREALVTMDWGHIPDPLSEKKWGVV</sequence>
<dbReference type="EMBL" id="AOLR01000036">
    <property type="protein sequence ID" value="EMA10227.1"/>
    <property type="molecule type" value="Genomic_DNA"/>
</dbReference>
<reference evidence="2 4" key="1">
    <citation type="journal article" date="2014" name="PLoS Genet.">
        <title>Phylogenetically driven sequencing of extremely halophilic archaea reveals strategies for static and dynamic osmo-response.</title>
        <authorList>
            <person name="Becker E.A."/>
            <person name="Seitzer P.M."/>
            <person name="Tritt A."/>
            <person name="Larsen D."/>
            <person name="Krusor M."/>
            <person name="Yao A.I."/>
            <person name="Wu D."/>
            <person name="Madern D."/>
            <person name="Eisen J.A."/>
            <person name="Darling A.E."/>
            <person name="Facciotti M.T."/>
        </authorList>
    </citation>
    <scope>NUCLEOTIDE SEQUENCE [LARGE SCALE GENOMIC DNA]</scope>
    <source>
        <strain evidence="2 4">ATCC 33800</strain>
    </source>
</reference>
<evidence type="ECO:0000256" key="1">
    <source>
        <dbReference type="SAM" id="MobiDB-lite"/>
    </source>
</evidence>
<evidence type="ECO:0000313" key="5">
    <source>
        <dbReference type="Proteomes" id="UP000682967"/>
    </source>
</evidence>
<feature type="compositionally biased region" description="Polar residues" evidence="1">
    <location>
        <begin position="1"/>
        <end position="18"/>
    </location>
</feature>
<dbReference type="PATRIC" id="fig|662476.7.peg.3625"/>
<keyword evidence="4" id="KW-1185">Reference proteome</keyword>
<keyword evidence="3" id="KW-0614">Plasmid</keyword>
<accession>M0JM49</accession>
<geneLocation type="plasmid" evidence="3 5">
    <name>pHsi139</name>
</geneLocation>
<evidence type="ECO:0000313" key="4">
    <source>
        <dbReference type="Proteomes" id="UP000011659"/>
    </source>
</evidence>
<reference evidence="3" key="2">
    <citation type="submission" date="2021-04" db="EMBL/GenBank/DDBJ databases">
        <title>Complete Genome sequence and Methylome Analysis of the Haloarchaeon Haloarcula sinaiiensis.</title>
        <authorList>
            <person name="Fomenkov A."/>
            <person name="DasSarma P."/>
            <person name="DasSarma S."/>
            <person name="Roberts R.J."/>
        </authorList>
    </citation>
    <scope>NUCLEOTIDE SEQUENCE</scope>
    <source>
        <strain evidence="3">ATCC 33800</strain>
        <plasmid evidence="3">pHsi139</plasmid>
    </source>
</reference>
<dbReference type="RefSeq" id="WP_004966061.1">
    <property type="nucleotide sequence ID" value="NZ_AOLR01000036.1"/>
</dbReference>
<feature type="region of interest" description="Disordered" evidence="1">
    <location>
        <begin position="1"/>
        <end position="22"/>
    </location>
</feature>
<protein>
    <submittedName>
        <fullName evidence="2">Uncharacterized protein</fullName>
    </submittedName>
</protein>
<evidence type="ECO:0000313" key="2">
    <source>
        <dbReference type="EMBL" id="EMA10227.1"/>
    </source>
</evidence>
<organism evidence="2 4">
    <name type="scientific">Haloarcula marismortui ATCC 33800</name>
    <dbReference type="NCBI Taxonomy" id="662476"/>
    <lineage>
        <taxon>Archaea</taxon>
        <taxon>Methanobacteriati</taxon>
        <taxon>Methanobacteriota</taxon>
        <taxon>Stenosarchaea group</taxon>
        <taxon>Halobacteria</taxon>
        <taxon>Halobacteriales</taxon>
        <taxon>Haloarculaceae</taxon>
        <taxon>Haloarcula</taxon>
    </lineage>
</organism>